<dbReference type="PANTHER" id="PTHR43343:SF3">
    <property type="entry name" value="PROTEASE DO-LIKE 8, CHLOROPLASTIC"/>
    <property type="match status" value="1"/>
</dbReference>
<dbReference type="EMBL" id="DVLT01000044">
    <property type="protein sequence ID" value="HIU02949.1"/>
    <property type="molecule type" value="Genomic_DNA"/>
</dbReference>
<organism evidence="7 8">
    <name type="scientific">Candidatus Onthocola gallistercoris</name>
    <dbReference type="NCBI Taxonomy" id="2840876"/>
    <lineage>
        <taxon>Bacteria</taxon>
        <taxon>Bacillati</taxon>
        <taxon>Bacillota</taxon>
        <taxon>Bacilli</taxon>
        <taxon>Candidatus Onthocola</taxon>
    </lineage>
</organism>
<dbReference type="SUPFAM" id="SSF50494">
    <property type="entry name" value="Trypsin-like serine proteases"/>
    <property type="match status" value="1"/>
</dbReference>
<accession>A0A9D1HHA8</accession>
<dbReference type="Pfam" id="PF13365">
    <property type="entry name" value="Trypsin_2"/>
    <property type="match status" value="1"/>
</dbReference>
<dbReference type="GO" id="GO:0006508">
    <property type="term" value="P:proteolysis"/>
    <property type="evidence" value="ECO:0007669"/>
    <property type="project" value="UniProtKB-KW"/>
</dbReference>
<evidence type="ECO:0000256" key="4">
    <source>
        <dbReference type="ARBA" id="ARBA00022825"/>
    </source>
</evidence>
<evidence type="ECO:0000256" key="2">
    <source>
        <dbReference type="ARBA" id="ARBA00022670"/>
    </source>
</evidence>
<proteinExistence type="inferred from homology"/>
<dbReference type="PANTHER" id="PTHR43343">
    <property type="entry name" value="PEPTIDASE S12"/>
    <property type="match status" value="1"/>
</dbReference>
<keyword evidence="4" id="KW-0720">Serine protease</keyword>
<comment type="caution">
    <text evidence="7">The sequence shown here is derived from an EMBL/GenBank/DDBJ whole genome shotgun (WGS) entry which is preliminary data.</text>
</comment>
<sequence>MKVRINAMRLATVVSFAGIRGRSQSGCKDVYFCRWIGNAGQGDDCSGWTGESLGRYLGSCMGSGIHYRYIRELPLLTENDRIRRLSETAAGWRKEGKLTKEGIRLPSGWNMDDFLEALEAVDRLFRKTAAHLSDTIEKNFLVKLLYWAETVLEAVTDGWTKWAIGGSIGTAEYLFAYLVVRLGVDVLLLPEKGKPSLSDELRSLSLPVETGRLKDAVRPKKKEDFRTAEQKREKIDRKSFHAPERKKEHTVRLDAQALKRPERHGKSPDRPIGHPKSGASFERRERSFEELARMASSVVMITIHDASGQVKGTGSGIMIRRDGYILTNFHVVSSGRWFSIRIENDEKIYRTDELIKYHPVFDLALIRIHRQLEPMRLYDGRKPLVRGQQVVAIGSPLGLFNSVSDGIISGFRTMKDVDMIQFTAPTSPGSSGGAVLNMYGELIGISTAGMEHGQNLNLAVHFQAIRDFLNN</sequence>
<evidence type="ECO:0000256" key="3">
    <source>
        <dbReference type="ARBA" id="ARBA00022801"/>
    </source>
</evidence>
<keyword evidence="3" id="KW-0378">Hydrolase</keyword>
<dbReference type="InterPro" id="IPR025647">
    <property type="entry name" value="YceG_bac"/>
</dbReference>
<feature type="region of interest" description="Disordered" evidence="5">
    <location>
        <begin position="217"/>
        <end position="283"/>
    </location>
</feature>
<evidence type="ECO:0000256" key="5">
    <source>
        <dbReference type="SAM" id="MobiDB-lite"/>
    </source>
</evidence>
<evidence type="ECO:0000259" key="6">
    <source>
        <dbReference type="Pfam" id="PF14266"/>
    </source>
</evidence>
<dbReference type="InterPro" id="IPR001940">
    <property type="entry name" value="Peptidase_S1C"/>
</dbReference>
<name>A0A9D1HHA8_9FIRM</name>
<dbReference type="Pfam" id="PF14266">
    <property type="entry name" value="YceG_bac"/>
    <property type="match status" value="1"/>
</dbReference>
<dbReference type="GO" id="GO:0004252">
    <property type="term" value="F:serine-type endopeptidase activity"/>
    <property type="evidence" value="ECO:0007669"/>
    <property type="project" value="InterPro"/>
</dbReference>
<comment type="similarity">
    <text evidence="1">Belongs to the peptidase S1C family.</text>
</comment>
<evidence type="ECO:0000313" key="8">
    <source>
        <dbReference type="Proteomes" id="UP000824164"/>
    </source>
</evidence>
<keyword evidence="2" id="KW-0645">Protease</keyword>
<dbReference type="Gene3D" id="2.40.10.10">
    <property type="entry name" value="Trypsin-like serine proteases"/>
    <property type="match status" value="2"/>
</dbReference>
<evidence type="ECO:0000313" key="7">
    <source>
        <dbReference type="EMBL" id="HIU02949.1"/>
    </source>
</evidence>
<dbReference type="AlphaFoldDB" id="A0A9D1HHA8"/>
<protein>
    <submittedName>
        <fullName evidence="7">Trypsin-like peptidase domain-containing protein</fullName>
    </submittedName>
</protein>
<dbReference type="InterPro" id="IPR051201">
    <property type="entry name" value="Chloro_Bact_Ser_Proteases"/>
</dbReference>
<dbReference type="InterPro" id="IPR009003">
    <property type="entry name" value="Peptidase_S1_PA"/>
</dbReference>
<evidence type="ECO:0000256" key="1">
    <source>
        <dbReference type="ARBA" id="ARBA00010541"/>
    </source>
</evidence>
<reference evidence="7" key="1">
    <citation type="submission" date="2020-10" db="EMBL/GenBank/DDBJ databases">
        <authorList>
            <person name="Gilroy R."/>
        </authorList>
    </citation>
    <scope>NUCLEOTIDE SEQUENCE</scope>
    <source>
        <strain evidence="7">CHK187-14744</strain>
    </source>
</reference>
<feature type="compositionally biased region" description="Basic and acidic residues" evidence="5">
    <location>
        <begin position="217"/>
        <end position="272"/>
    </location>
</feature>
<feature type="domain" description="Putative component of 'biosynthetic module'" evidence="6">
    <location>
        <begin position="68"/>
        <end position="195"/>
    </location>
</feature>
<gene>
    <name evidence="7" type="ORF">IAB63_06835</name>
</gene>
<reference evidence="7" key="2">
    <citation type="journal article" date="2021" name="PeerJ">
        <title>Extensive microbial diversity within the chicken gut microbiome revealed by metagenomics and culture.</title>
        <authorList>
            <person name="Gilroy R."/>
            <person name="Ravi A."/>
            <person name="Getino M."/>
            <person name="Pursley I."/>
            <person name="Horton D.L."/>
            <person name="Alikhan N.F."/>
            <person name="Baker D."/>
            <person name="Gharbi K."/>
            <person name="Hall N."/>
            <person name="Watson M."/>
            <person name="Adriaenssens E.M."/>
            <person name="Foster-Nyarko E."/>
            <person name="Jarju S."/>
            <person name="Secka A."/>
            <person name="Antonio M."/>
            <person name="Oren A."/>
            <person name="Chaudhuri R.R."/>
            <person name="La Ragione R."/>
            <person name="Hildebrand F."/>
            <person name="Pallen M.J."/>
        </authorList>
    </citation>
    <scope>NUCLEOTIDE SEQUENCE</scope>
    <source>
        <strain evidence="7">CHK187-14744</strain>
    </source>
</reference>
<dbReference type="Proteomes" id="UP000824164">
    <property type="component" value="Unassembled WGS sequence"/>
</dbReference>
<dbReference type="PRINTS" id="PR00834">
    <property type="entry name" value="PROTEASES2C"/>
</dbReference>
<dbReference type="InterPro" id="IPR043504">
    <property type="entry name" value="Peptidase_S1_PA_chymotrypsin"/>
</dbReference>